<protein>
    <submittedName>
        <fullName evidence="2">Uncharacterized protein</fullName>
    </submittedName>
</protein>
<evidence type="ECO:0000256" key="1">
    <source>
        <dbReference type="SAM" id="Coils"/>
    </source>
</evidence>
<accession>A0ABQ7PQQ2</accession>
<name>A0ABQ7PQQ2_PLUXY</name>
<sequence>MSGSLLTANTRFEHRSRISLYVSGNTAASDLTEESKVELGLEIRLFRNDLRAVREEIRLFRTEMSDLRSAMSEADSQLTKMDARVVELETRMAVSGTGKLEEMIIK</sequence>
<gene>
    <name evidence="2" type="ORF">JYU34_022317</name>
</gene>
<feature type="coiled-coil region" evidence="1">
    <location>
        <begin position="50"/>
        <end position="91"/>
    </location>
</feature>
<keyword evidence="3" id="KW-1185">Reference proteome</keyword>
<comment type="caution">
    <text evidence="2">The sequence shown here is derived from an EMBL/GenBank/DDBJ whole genome shotgun (WGS) entry which is preliminary data.</text>
</comment>
<dbReference type="Proteomes" id="UP000823941">
    <property type="component" value="Chromosome 31"/>
</dbReference>
<evidence type="ECO:0000313" key="2">
    <source>
        <dbReference type="EMBL" id="KAG7295312.1"/>
    </source>
</evidence>
<keyword evidence="1" id="KW-0175">Coiled coil</keyword>
<reference evidence="2 3" key="1">
    <citation type="submission" date="2021-06" db="EMBL/GenBank/DDBJ databases">
        <title>A haploid diamondback moth (Plutella xylostella L.) genome assembly resolves 31 chromosomes and identifies a diamide resistance mutation.</title>
        <authorList>
            <person name="Ward C.M."/>
            <person name="Perry K.D."/>
            <person name="Baker G."/>
            <person name="Powis K."/>
            <person name="Heckel D.G."/>
            <person name="Baxter S.W."/>
        </authorList>
    </citation>
    <scope>NUCLEOTIDE SEQUENCE [LARGE SCALE GENOMIC DNA]</scope>
    <source>
        <strain evidence="2 3">LV</strain>
        <tissue evidence="2">Single pupa</tissue>
    </source>
</reference>
<organism evidence="2 3">
    <name type="scientific">Plutella xylostella</name>
    <name type="common">Diamondback moth</name>
    <name type="synonym">Plutella maculipennis</name>
    <dbReference type="NCBI Taxonomy" id="51655"/>
    <lineage>
        <taxon>Eukaryota</taxon>
        <taxon>Metazoa</taxon>
        <taxon>Ecdysozoa</taxon>
        <taxon>Arthropoda</taxon>
        <taxon>Hexapoda</taxon>
        <taxon>Insecta</taxon>
        <taxon>Pterygota</taxon>
        <taxon>Neoptera</taxon>
        <taxon>Endopterygota</taxon>
        <taxon>Lepidoptera</taxon>
        <taxon>Glossata</taxon>
        <taxon>Ditrysia</taxon>
        <taxon>Yponomeutoidea</taxon>
        <taxon>Plutellidae</taxon>
        <taxon>Plutella</taxon>
    </lineage>
</organism>
<dbReference type="EMBL" id="JAHIBW010000031">
    <property type="protein sequence ID" value="KAG7295312.1"/>
    <property type="molecule type" value="Genomic_DNA"/>
</dbReference>
<evidence type="ECO:0000313" key="3">
    <source>
        <dbReference type="Proteomes" id="UP000823941"/>
    </source>
</evidence>
<proteinExistence type="predicted"/>